<dbReference type="PANTHER" id="PTHR33164">
    <property type="entry name" value="TRANSCRIPTIONAL REGULATOR, MARR FAMILY"/>
    <property type="match status" value="1"/>
</dbReference>
<dbReference type="AlphaFoldDB" id="A0A317NGX3"/>
<dbReference type="RefSeq" id="WP_244198344.1">
    <property type="nucleotide sequence ID" value="NZ_QGTL01000006.1"/>
</dbReference>
<reference evidence="2 3" key="1">
    <citation type="submission" date="2018-05" db="EMBL/GenBank/DDBJ databases">
        <title>Genomic Encyclopedia of Type Strains, Phase IV (KMG-IV): sequencing the most valuable type-strain genomes for metagenomic binning, comparative biology and taxonomic classification.</title>
        <authorList>
            <person name="Goeker M."/>
        </authorList>
    </citation>
    <scope>NUCLEOTIDE SEQUENCE [LARGE SCALE GENOMIC DNA]</scope>
    <source>
        <strain evidence="2 3">DSM 44717</strain>
    </source>
</reference>
<dbReference type="InterPro" id="IPR036390">
    <property type="entry name" value="WH_DNA-bd_sf"/>
</dbReference>
<dbReference type="PANTHER" id="PTHR33164:SF99">
    <property type="entry name" value="MARR FAMILY REGULATORY PROTEIN"/>
    <property type="match status" value="1"/>
</dbReference>
<sequence length="177" mass="19292">MSSHVAHQANVPMTDGLAPVEERAWQAMIALMNEMPLALDNRLHRECGLTHFEFRVLRALSERVGHRQRLGDLAHTTNASPSRLSHVIAKLADLGFLTRETTTGQRGADAVLTDTGLATVVEATPSYVQTVRSLVFDGLDADQVSRLAEHYEMLVERLARSLADDEHDALGDVGAGA</sequence>
<dbReference type="EMBL" id="QGTL01000006">
    <property type="protein sequence ID" value="PWV74415.1"/>
    <property type="molecule type" value="Genomic_DNA"/>
</dbReference>
<name>A0A317NGX3_9NOCA</name>
<dbReference type="SMART" id="SM00347">
    <property type="entry name" value="HTH_MARR"/>
    <property type="match status" value="1"/>
</dbReference>
<accession>A0A317NGX3</accession>
<dbReference type="InterPro" id="IPR036388">
    <property type="entry name" value="WH-like_DNA-bd_sf"/>
</dbReference>
<feature type="domain" description="HTH marR-type" evidence="1">
    <location>
        <begin position="42"/>
        <end position="144"/>
    </location>
</feature>
<evidence type="ECO:0000313" key="2">
    <source>
        <dbReference type="EMBL" id="PWV74415.1"/>
    </source>
</evidence>
<dbReference type="InterPro" id="IPR039422">
    <property type="entry name" value="MarR/SlyA-like"/>
</dbReference>
<dbReference type="GO" id="GO:0003700">
    <property type="term" value="F:DNA-binding transcription factor activity"/>
    <property type="evidence" value="ECO:0007669"/>
    <property type="project" value="InterPro"/>
</dbReference>
<dbReference type="GO" id="GO:0003677">
    <property type="term" value="F:DNA binding"/>
    <property type="evidence" value="ECO:0007669"/>
    <property type="project" value="UniProtKB-KW"/>
</dbReference>
<evidence type="ECO:0000313" key="3">
    <source>
        <dbReference type="Proteomes" id="UP000246410"/>
    </source>
</evidence>
<keyword evidence="3" id="KW-1185">Reference proteome</keyword>
<gene>
    <name evidence="2" type="ORF">DFR69_106226</name>
</gene>
<keyword evidence="2" id="KW-0238">DNA-binding</keyword>
<dbReference type="Proteomes" id="UP000246410">
    <property type="component" value="Unassembled WGS sequence"/>
</dbReference>
<dbReference type="GO" id="GO:0006950">
    <property type="term" value="P:response to stress"/>
    <property type="evidence" value="ECO:0007669"/>
    <property type="project" value="TreeGrafter"/>
</dbReference>
<proteinExistence type="predicted"/>
<dbReference type="SUPFAM" id="SSF46785">
    <property type="entry name" value="Winged helix' DNA-binding domain"/>
    <property type="match status" value="1"/>
</dbReference>
<comment type="caution">
    <text evidence="2">The sequence shown here is derived from an EMBL/GenBank/DDBJ whole genome shotgun (WGS) entry which is preliminary data.</text>
</comment>
<organism evidence="2 3">
    <name type="scientific">Nocardia neocaledoniensis</name>
    <dbReference type="NCBI Taxonomy" id="236511"/>
    <lineage>
        <taxon>Bacteria</taxon>
        <taxon>Bacillati</taxon>
        <taxon>Actinomycetota</taxon>
        <taxon>Actinomycetes</taxon>
        <taxon>Mycobacteriales</taxon>
        <taxon>Nocardiaceae</taxon>
        <taxon>Nocardia</taxon>
    </lineage>
</organism>
<evidence type="ECO:0000259" key="1">
    <source>
        <dbReference type="SMART" id="SM00347"/>
    </source>
</evidence>
<dbReference type="Gene3D" id="1.10.10.10">
    <property type="entry name" value="Winged helix-like DNA-binding domain superfamily/Winged helix DNA-binding domain"/>
    <property type="match status" value="1"/>
</dbReference>
<protein>
    <submittedName>
        <fullName evidence="2">DNA-binding MarR family transcriptional regulator</fullName>
    </submittedName>
</protein>
<dbReference type="InterPro" id="IPR000835">
    <property type="entry name" value="HTH_MarR-typ"/>
</dbReference>